<dbReference type="Proteomes" id="UP000308901">
    <property type="component" value="Unassembled WGS sequence"/>
</dbReference>
<dbReference type="OrthoDB" id="9809450at2"/>
<dbReference type="PANTHER" id="PTHR24220:SF86">
    <property type="entry name" value="ABC TRANSPORTER ABCH.1"/>
    <property type="match status" value="1"/>
</dbReference>
<dbReference type="GO" id="GO:0005524">
    <property type="term" value="F:ATP binding"/>
    <property type="evidence" value="ECO:0007669"/>
    <property type="project" value="UniProtKB-KW"/>
</dbReference>
<name>A0A5R8Y421_9BACT</name>
<organism evidence="5 6">
    <name type="scientific">Arcobacter arenosus</name>
    <dbReference type="NCBI Taxonomy" id="2576037"/>
    <lineage>
        <taxon>Bacteria</taxon>
        <taxon>Pseudomonadati</taxon>
        <taxon>Campylobacterota</taxon>
        <taxon>Epsilonproteobacteria</taxon>
        <taxon>Campylobacterales</taxon>
        <taxon>Arcobacteraceae</taxon>
        <taxon>Arcobacter</taxon>
    </lineage>
</organism>
<dbReference type="RefSeq" id="WP_138151247.1">
    <property type="nucleotide sequence ID" value="NZ_VANU01000001.1"/>
</dbReference>
<comment type="caution">
    <text evidence="5">The sequence shown here is derived from an EMBL/GenBank/DDBJ whole genome shotgun (WGS) entry which is preliminary data.</text>
</comment>
<dbReference type="PROSITE" id="PS00211">
    <property type="entry name" value="ABC_TRANSPORTER_1"/>
    <property type="match status" value="1"/>
</dbReference>
<dbReference type="InterPro" id="IPR003439">
    <property type="entry name" value="ABC_transporter-like_ATP-bd"/>
</dbReference>
<dbReference type="InterPro" id="IPR017871">
    <property type="entry name" value="ABC_transporter-like_CS"/>
</dbReference>
<dbReference type="GO" id="GO:0016887">
    <property type="term" value="F:ATP hydrolysis activity"/>
    <property type="evidence" value="ECO:0007669"/>
    <property type="project" value="InterPro"/>
</dbReference>
<dbReference type="EMBL" id="VANU01000001">
    <property type="protein sequence ID" value="TLP40845.1"/>
    <property type="molecule type" value="Genomic_DNA"/>
</dbReference>
<dbReference type="PROSITE" id="PS50893">
    <property type="entry name" value="ABC_TRANSPORTER_2"/>
    <property type="match status" value="1"/>
</dbReference>
<dbReference type="GO" id="GO:0022857">
    <property type="term" value="F:transmembrane transporter activity"/>
    <property type="evidence" value="ECO:0007669"/>
    <property type="project" value="TreeGrafter"/>
</dbReference>
<evidence type="ECO:0000259" key="4">
    <source>
        <dbReference type="PROSITE" id="PS50893"/>
    </source>
</evidence>
<dbReference type="InterPro" id="IPR017911">
    <property type="entry name" value="MacB-like_ATP-bd"/>
</dbReference>
<dbReference type="SMART" id="SM00382">
    <property type="entry name" value="AAA"/>
    <property type="match status" value="1"/>
</dbReference>
<evidence type="ECO:0000313" key="6">
    <source>
        <dbReference type="Proteomes" id="UP000308901"/>
    </source>
</evidence>
<sequence>MIQVKNVSKIFNEGTPKAFTALDDISLHVKKGEVSLLKGISGSGKSTLLSLFAGLYQPSKGEILIDGEAISQYPENFASRFRRNNIGFIFQKFNLISTLTVLENVLLPTLPDDIDKLEEAMELLELFNISSKTNVEVKHLSGGEQQRVAVIRALINDPKLILADEPTANLDQALSIKILDYFEKIINQEKTLVIATHDPLLLEWGNYETCFEMKNGKLL</sequence>
<evidence type="ECO:0000256" key="2">
    <source>
        <dbReference type="ARBA" id="ARBA00022741"/>
    </source>
</evidence>
<dbReference type="Gene3D" id="3.40.50.300">
    <property type="entry name" value="P-loop containing nucleotide triphosphate hydrolases"/>
    <property type="match status" value="1"/>
</dbReference>
<dbReference type="InterPro" id="IPR027417">
    <property type="entry name" value="P-loop_NTPase"/>
</dbReference>
<keyword evidence="2" id="KW-0547">Nucleotide-binding</keyword>
<dbReference type="CDD" id="cd03255">
    <property type="entry name" value="ABC_MJ0796_LolCDE_FtsE"/>
    <property type="match status" value="1"/>
</dbReference>
<keyword evidence="3 5" id="KW-0067">ATP-binding</keyword>
<evidence type="ECO:0000256" key="1">
    <source>
        <dbReference type="ARBA" id="ARBA00022448"/>
    </source>
</evidence>
<dbReference type="PANTHER" id="PTHR24220">
    <property type="entry name" value="IMPORT ATP-BINDING PROTEIN"/>
    <property type="match status" value="1"/>
</dbReference>
<evidence type="ECO:0000256" key="3">
    <source>
        <dbReference type="ARBA" id="ARBA00022840"/>
    </source>
</evidence>
<keyword evidence="1" id="KW-0813">Transport</keyword>
<dbReference type="InterPro" id="IPR003593">
    <property type="entry name" value="AAA+_ATPase"/>
</dbReference>
<dbReference type="InterPro" id="IPR015854">
    <property type="entry name" value="ABC_transpr_LolD-like"/>
</dbReference>
<evidence type="ECO:0000313" key="5">
    <source>
        <dbReference type="EMBL" id="TLP40845.1"/>
    </source>
</evidence>
<accession>A0A5R8Y421</accession>
<proteinExistence type="predicted"/>
<gene>
    <name evidence="5" type="ORF">FDK22_02175</name>
</gene>
<dbReference type="SUPFAM" id="SSF52540">
    <property type="entry name" value="P-loop containing nucleoside triphosphate hydrolases"/>
    <property type="match status" value="1"/>
</dbReference>
<reference evidence="5 6" key="1">
    <citation type="submission" date="2019-05" db="EMBL/GenBank/DDBJ databases">
        <title>Arcobacter sp. nov., isolated from sea sediment.</title>
        <authorList>
            <person name="Kim W."/>
        </authorList>
    </citation>
    <scope>NUCLEOTIDE SEQUENCE [LARGE SCALE GENOMIC DNA]</scope>
    <source>
        <strain evidence="5 6">CAU 1517</strain>
    </source>
</reference>
<keyword evidence="6" id="KW-1185">Reference proteome</keyword>
<dbReference type="Pfam" id="PF00005">
    <property type="entry name" value="ABC_tran"/>
    <property type="match status" value="1"/>
</dbReference>
<protein>
    <submittedName>
        <fullName evidence="5">ABC transporter ATP-binding protein</fullName>
    </submittedName>
</protein>
<dbReference type="GO" id="GO:0005886">
    <property type="term" value="C:plasma membrane"/>
    <property type="evidence" value="ECO:0007669"/>
    <property type="project" value="TreeGrafter"/>
</dbReference>
<dbReference type="AlphaFoldDB" id="A0A5R8Y421"/>
<feature type="domain" description="ABC transporter" evidence="4">
    <location>
        <begin position="2"/>
        <end position="219"/>
    </location>
</feature>